<protein>
    <submittedName>
        <fullName evidence="2">Uncharacterized protein</fullName>
    </submittedName>
</protein>
<keyword evidence="1" id="KW-1133">Transmembrane helix</keyword>
<organism evidence="2 3">
    <name type="scientific">Candidatus Nomurabacteria bacterium GW2011_GWA2_40_9</name>
    <dbReference type="NCBI Taxonomy" id="1618734"/>
    <lineage>
        <taxon>Bacteria</taxon>
        <taxon>Candidatus Nomuraibacteriota</taxon>
    </lineage>
</organism>
<evidence type="ECO:0000256" key="1">
    <source>
        <dbReference type="SAM" id="Phobius"/>
    </source>
</evidence>
<keyword evidence="1" id="KW-0472">Membrane</keyword>
<evidence type="ECO:0000313" key="2">
    <source>
        <dbReference type="EMBL" id="KKR79780.1"/>
    </source>
</evidence>
<keyword evidence="1" id="KW-0812">Transmembrane</keyword>
<name>A0A0G0W6E0_9BACT</name>
<comment type="caution">
    <text evidence="2">The sequence shown here is derived from an EMBL/GenBank/DDBJ whole genome shotgun (WGS) entry which is preliminary data.</text>
</comment>
<dbReference type="AlphaFoldDB" id="A0A0G0W6E0"/>
<feature type="transmembrane region" description="Helical" evidence="1">
    <location>
        <begin position="34"/>
        <end position="55"/>
    </location>
</feature>
<reference evidence="2 3" key="1">
    <citation type="journal article" date="2015" name="Nature">
        <title>rRNA introns, odd ribosomes, and small enigmatic genomes across a large radiation of phyla.</title>
        <authorList>
            <person name="Brown C.T."/>
            <person name="Hug L.A."/>
            <person name="Thomas B.C."/>
            <person name="Sharon I."/>
            <person name="Castelle C.J."/>
            <person name="Singh A."/>
            <person name="Wilkins M.J."/>
            <person name="Williams K.H."/>
            <person name="Banfield J.F."/>
        </authorList>
    </citation>
    <scope>NUCLEOTIDE SEQUENCE [LARGE SCALE GENOMIC DNA]</scope>
</reference>
<accession>A0A0G0W6E0</accession>
<proteinExistence type="predicted"/>
<dbReference type="Proteomes" id="UP000034749">
    <property type="component" value="Unassembled WGS sequence"/>
</dbReference>
<dbReference type="EMBL" id="LBZW01000002">
    <property type="protein sequence ID" value="KKR79780.1"/>
    <property type="molecule type" value="Genomic_DNA"/>
</dbReference>
<evidence type="ECO:0000313" key="3">
    <source>
        <dbReference type="Proteomes" id="UP000034749"/>
    </source>
</evidence>
<sequence length="82" mass="9738">MDPESKKLLEETHELVEENNEMLRKIRSVQKKQAFFQIVHWVFVIGVAIGTLYFLEPYITQFQSFIKEAGVTIEKFKSFMPR</sequence>
<gene>
    <name evidence="2" type="ORF">UU24_C0002G0016</name>
</gene>